<dbReference type="Ensembl" id="ENSACOT00000012679.1">
    <property type="protein sequence ID" value="ENSACOP00000012243.1"/>
    <property type="gene ID" value="ENSACOG00000008052.1"/>
</dbReference>
<sequence length="419" mass="48717">MGSASSTYRSKCIYLDIDGRIQKVIFSKYCNSKDIMDLFCIATGLPRNTTISLLTADNCMVSIDPTMPANSERYGTKCITLIHEGFLFRVFKINELKTEVANHLAMLEKKVELEGLKVVEIEKCKSDIKKMREEMAARSSRTNCPCKYSFLDENKRPTPRRDVPSYPKMLSCLEHMYHDLGLVKDFNINPITLKRWLLCIHDNYRNNPFHNFRHCFCVTQMMYSMISLCSLQIISQPEYNIFSNVNQDQFKQIRQGIITLILATDMARHAEILDSFKEKMENFDYSNEEHMTCLKMVLIKCCDISNEVRPMEVAEPWVDCLLEEYFMQSDREKSEGLPVAPFMDRDKVTKPTAQIGFLKFVLIPMFETVTKLFPEVEEVMLQPLWESRDHYEELKQIDDAMKELLARGGPQTKTQKLLA</sequence>
<dbReference type="GO" id="GO:0004114">
    <property type="term" value="F:3',5'-cyclic-nucleotide phosphodiesterase activity"/>
    <property type="evidence" value="ECO:0007669"/>
    <property type="project" value="InterPro"/>
</dbReference>
<reference evidence="4" key="1">
    <citation type="submission" date="2025-08" db="UniProtKB">
        <authorList>
            <consortium name="Ensembl"/>
        </authorList>
    </citation>
    <scope>IDENTIFICATION</scope>
</reference>
<keyword evidence="2" id="KW-0378">Hydrolase</keyword>
<keyword evidence="1" id="KW-0479">Metal-binding</keyword>
<evidence type="ECO:0000256" key="2">
    <source>
        <dbReference type="ARBA" id="ARBA00022801"/>
    </source>
</evidence>
<accession>A0A8B9FR21</accession>
<dbReference type="InterPro" id="IPR036971">
    <property type="entry name" value="PDEase_catalytic_dom_sf"/>
</dbReference>
<feature type="domain" description="PDEase" evidence="3">
    <location>
        <begin position="109"/>
        <end position="227"/>
    </location>
</feature>
<dbReference type="GO" id="GO:0046872">
    <property type="term" value="F:metal ion binding"/>
    <property type="evidence" value="ECO:0007669"/>
    <property type="project" value="UniProtKB-KW"/>
</dbReference>
<evidence type="ECO:0000256" key="1">
    <source>
        <dbReference type="ARBA" id="ARBA00022723"/>
    </source>
</evidence>
<dbReference type="PANTHER" id="PTHR11347">
    <property type="entry name" value="CYCLIC NUCLEOTIDE PHOSPHODIESTERASE"/>
    <property type="match status" value="1"/>
</dbReference>
<dbReference type="Proteomes" id="UP000694522">
    <property type="component" value="Unplaced"/>
</dbReference>
<proteinExistence type="predicted"/>
<protein>
    <submittedName>
        <fullName evidence="4">Phosphodiesterase 9A</fullName>
    </submittedName>
</protein>
<dbReference type="InterPro" id="IPR002073">
    <property type="entry name" value="PDEase_catalytic_dom"/>
</dbReference>
<evidence type="ECO:0000313" key="4">
    <source>
        <dbReference type="Ensembl" id="ENSACOP00000012243.1"/>
    </source>
</evidence>
<reference evidence="4" key="2">
    <citation type="submission" date="2025-09" db="UniProtKB">
        <authorList>
            <consortium name="Ensembl"/>
        </authorList>
    </citation>
    <scope>IDENTIFICATION</scope>
</reference>
<evidence type="ECO:0000259" key="3">
    <source>
        <dbReference type="PROSITE" id="PS51845"/>
    </source>
</evidence>
<name>A0A8B9FR21_9PSIT</name>
<dbReference type="PROSITE" id="PS51845">
    <property type="entry name" value="PDEASE_I_2"/>
    <property type="match status" value="2"/>
</dbReference>
<evidence type="ECO:0000313" key="5">
    <source>
        <dbReference type="Proteomes" id="UP000694522"/>
    </source>
</evidence>
<organism evidence="4 5">
    <name type="scientific">Amazona collaria</name>
    <name type="common">yellow-billed parrot</name>
    <dbReference type="NCBI Taxonomy" id="241587"/>
    <lineage>
        <taxon>Eukaryota</taxon>
        <taxon>Metazoa</taxon>
        <taxon>Chordata</taxon>
        <taxon>Craniata</taxon>
        <taxon>Vertebrata</taxon>
        <taxon>Euteleostomi</taxon>
        <taxon>Archelosauria</taxon>
        <taxon>Archosauria</taxon>
        <taxon>Dinosauria</taxon>
        <taxon>Saurischia</taxon>
        <taxon>Theropoda</taxon>
        <taxon>Coelurosauria</taxon>
        <taxon>Aves</taxon>
        <taxon>Neognathae</taxon>
        <taxon>Neoaves</taxon>
        <taxon>Telluraves</taxon>
        <taxon>Australaves</taxon>
        <taxon>Psittaciformes</taxon>
        <taxon>Psittacidae</taxon>
        <taxon>Amazona</taxon>
    </lineage>
</organism>
<dbReference type="AlphaFoldDB" id="A0A8B9FR21"/>
<feature type="domain" description="PDEase" evidence="3">
    <location>
        <begin position="230"/>
        <end position="398"/>
    </location>
</feature>
<dbReference type="Gene3D" id="1.10.1300.10">
    <property type="entry name" value="3'5'-cyclic nucleotide phosphodiesterase, catalytic domain"/>
    <property type="match status" value="2"/>
</dbReference>
<dbReference type="Pfam" id="PF00233">
    <property type="entry name" value="PDEase_I"/>
    <property type="match status" value="1"/>
</dbReference>
<dbReference type="SUPFAM" id="SSF109604">
    <property type="entry name" value="HD-domain/PDEase-like"/>
    <property type="match status" value="1"/>
</dbReference>
<keyword evidence="5" id="KW-1185">Reference proteome</keyword>
<dbReference type="GO" id="GO:0007165">
    <property type="term" value="P:signal transduction"/>
    <property type="evidence" value="ECO:0007669"/>
    <property type="project" value="InterPro"/>
</dbReference>